<reference evidence="2 3" key="1">
    <citation type="journal article" date="2013" name="Mar. Genomics">
        <title>Expression of sulfatases in Rhodopirellula baltica and the diversity of sulfatases in the genus Rhodopirellula.</title>
        <authorList>
            <person name="Wegner C.E."/>
            <person name="Richter-Heitmann T."/>
            <person name="Klindworth A."/>
            <person name="Klockow C."/>
            <person name="Richter M."/>
            <person name="Achstetter T."/>
            <person name="Glockner F.O."/>
            <person name="Harder J."/>
        </authorList>
    </citation>
    <scope>NUCLEOTIDE SEQUENCE [LARGE SCALE GENOMIC DNA]</scope>
    <source>
        <strain evidence="2 3">SM1</strain>
    </source>
</reference>
<organism evidence="2 3">
    <name type="scientific">Rhodopirellula maiorica SM1</name>
    <dbReference type="NCBI Taxonomy" id="1265738"/>
    <lineage>
        <taxon>Bacteria</taxon>
        <taxon>Pseudomonadati</taxon>
        <taxon>Planctomycetota</taxon>
        <taxon>Planctomycetia</taxon>
        <taxon>Pirellulales</taxon>
        <taxon>Pirellulaceae</taxon>
        <taxon>Novipirellula</taxon>
    </lineage>
</organism>
<name>M5RMH6_9BACT</name>
<keyword evidence="1" id="KW-0472">Membrane</keyword>
<protein>
    <submittedName>
        <fullName evidence="2">Membrane protein</fullName>
    </submittedName>
</protein>
<evidence type="ECO:0000313" key="2">
    <source>
        <dbReference type="EMBL" id="EMI20528.1"/>
    </source>
</evidence>
<dbReference type="PATRIC" id="fig|1265738.3.peg.2575"/>
<dbReference type="AlphaFoldDB" id="M5RMH6"/>
<dbReference type="OrthoDB" id="9883464at2"/>
<keyword evidence="3" id="KW-1185">Reference proteome</keyword>
<evidence type="ECO:0000313" key="3">
    <source>
        <dbReference type="Proteomes" id="UP000011991"/>
    </source>
</evidence>
<gene>
    <name evidence="2" type="ORF">RMSM_02560</name>
</gene>
<feature type="transmembrane region" description="Helical" evidence="1">
    <location>
        <begin position="130"/>
        <end position="149"/>
    </location>
</feature>
<comment type="caution">
    <text evidence="2">The sequence shown here is derived from an EMBL/GenBank/DDBJ whole genome shotgun (WGS) entry which is preliminary data.</text>
</comment>
<evidence type="ECO:0000256" key="1">
    <source>
        <dbReference type="SAM" id="Phobius"/>
    </source>
</evidence>
<feature type="transmembrane region" description="Helical" evidence="1">
    <location>
        <begin position="20"/>
        <end position="37"/>
    </location>
</feature>
<dbReference type="Proteomes" id="UP000011991">
    <property type="component" value="Unassembled WGS sequence"/>
</dbReference>
<proteinExistence type="predicted"/>
<sequence>MDQIVQFFEKLVTEFTWRRLGFILALLFLAIICTTFYEMYTGHFRLGRIERAADLLTQLSEQAEQISESKSDDAKEVHKALLNDLAAYVSPEPVQVSAPDWLWKAGAAAVPWLLLAIVFYFVTEDDFGNLLGGLLIVAIPIAFIGAVLPDFSRSWINYYGYPIGAMILVLVPMFLISNRKKTAS</sequence>
<dbReference type="EMBL" id="ANOG01000361">
    <property type="protein sequence ID" value="EMI20528.1"/>
    <property type="molecule type" value="Genomic_DNA"/>
</dbReference>
<accession>M5RMH6</accession>
<feature type="transmembrane region" description="Helical" evidence="1">
    <location>
        <begin position="155"/>
        <end position="176"/>
    </location>
</feature>
<keyword evidence="1" id="KW-1133">Transmembrane helix</keyword>
<dbReference type="RefSeq" id="WP_008695825.1">
    <property type="nucleotide sequence ID" value="NZ_ANOG01000361.1"/>
</dbReference>
<feature type="transmembrane region" description="Helical" evidence="1">
    <location>
        <begin position="101"/>
        <end position="123"/>
    </location>
</feature>
<keyword evidence="1" id="KW-0812">Transmembrane</keyword>